<evidence type="ECO:0000256" key="1">
    <source>
        <dbReference type="SAM" id="Phobius"/>
    </source>
</evidence>
<evidence type="ECO:0000313" key="3">
    <source>
        <dbReference type="Proteomes" id="UP000599179"/>
    </source>
</evidence>
<keyword evidence="1" id="KW-0812">Transmembrane</keyword>
<feature type="transmembrane region" description="Helical" evidence="1">
    <location>
        <begin position="12"/>
        <end position="35"/>
    </location>
</feature>
<comment type="caution">
    <text evidence="2">The sequence shown here is derived from an EMBL/GenBank/DDBJ whole genome shotgun (WGS) entry which is preliminary data.</text>
</comment>
<reference evidence="3" key="1">
    <citation type="journal article" date="2019" name="Int. J. Syst. Evol. Microbiol.">
        <title>The Global Catalogue of Microorganisms (GCM) 10K type strain sequencing project: providing services to taxonomists for standard genome sequencing and annotation.</title>
        <authorList>
            <consortium name="The Broad Institute Genomics Platform"/>
            <consortium name="The Broad Institute Genome Sequencing Center for Infectious Disease"/>
            <person name="Wu L."/>
            <person name="Ma J."/>
        </authorList>
    </citation>
    <scope>NUCLEOTIDE SEQUENCE [LARGE SCALE GENOMIC DNA]</scope>
    <source>
        <strain evidence="3">CGMCC 1.12931</strain>
    </source>
</reference>
<keyword evidence="1" id="KW-0472">Membrane</keyword>
<name>A0ABQ1SFY6_9FLAO</name>
<organism evidence="2 3">
    <name type="scientific">Psychroflexus planctonicus</name>
    <dbReference type="NCBI Taxonomy" id="1526575"/>
    <lineage>
        <taxon>Bacteria</taxon>
        <taxon>Pseudomonadati</taxon>
        <taxon>Bacteroidota</taxon>
        <taxon>Flavobacteriia</taxon>
        <taxon>Flavobacteriales</taxon>
        <taxon>Flavobacteriaceae</taxon>
        <taxon>Psychroflexus</taxon>
    </lineage>
</organism>
<protein>
    <submittedName>
        <fullName evidence="2">Uncharacterized protein</fullName>
    </submittedName>
</protein>
<gene>
    <name evidence="2" type="ORF">GCM10010832_08530</name>
</gene>
<keyword evidence="1" id="KW-1133">Transmembrane helix</keyword>
<sequence>MYMKEFSNLWQAIGFRYVVILIFAGILWLIFQFVFEEITKIHMGIAAIIAIILSPRMKTIKNQDETVYQMKWWGFKFLKI</sequence>
<accession>A0ABQ1SFY6</accession>
<proteinExistence type="predicted"/>
<dbReference type="Proteomes" id="UP000599179">
    <property type="component" value="Unassembled WGS sequence"/>
</dbReference>
<evidence type="ECO:0000313" key="2">
    <source>
        <dbReference type="EMBL" id="GGE30352.1"/>
    </source>
</evidence>
<keyword evidence="3" id="KW-1185">Reference proteome</keyword>
<dbReference type="EMBL" id="BMGM01000003">
    <property type="protein sequence ID" value="GGE30352.1"/>
    <property type="molecule type" value="Genomic_DNA"/>
</dbReference>